<dbReference type="GO" id="GO:0005886">
    <property type="term" value="C:plasma membrane"/>
    <property type="evidence" value="ECO:0007669"/>
    <property type="project" value="UniProtKB-SubCell"/>
</dbReference>
<evidence type="ECO:0000256" key="6">
    <source>
        <dbReference type="ARBA" id="ARBA00022989"/>
    </source>
</evidence>
<sequence length="407" mass="41863">MNQQSSALPGPGGPQKPPVASAVPASVSGADAVAADASASDSAPAPVVDAAAIASQTRSVLEGLLSNPGRAFKLGFFLAVGVLTAWALASALGNLRSIIVTLVVALFVALGLQPVIEWLVKRGLPRTASAGLVTLALFAALILGLWAIVPLVIEQATTFADNAPAYVTELQKNPVIAQLDSQFKILDRVGPMLASGDWISGAFGGFAAAGLAAANFAASTGLTTVLMLFFTFSAPQIKDAIYELAPASKRPRVRYLASEIFKRIGDYLLSMLLVVSLWGVLTFTVLTVMGLGKFAVALALLTMALTAIPAVGSFVAIALCGLIALSASPTAALVVAGVMLVYQQLDAYLVQPRLFARSLQVPPALVIMGVACGMALMGVLGALLAIPTVASLLLLYREVLVPKLDAS</sequence>
<evidence type="ECO:0000313" key="11">
    <source>
        <dbReference type="Proteomes" id="UP000291933"/>
    </source>
</evidence>
<feature type="transmembrane region" description="Helical" evidence="9">
    <location>
        <begin position="202"/>
        <end position="230"/>
    </location>
</feature>
<dbReference type="OrthoDB" id="4016357at2"/>
<evidence type="ECO:0000256" key="9">
    <source>
        <dbReference type="SAM" id="Phobius"/>
    </source>
</evidence>
<reference evidence="10 11" key="1">
    <citation type="submission" date="2019-01" db="EMBL/GenBank/DDBJ databases">
        <title>Lactibacter flavus gen. nov., sp. nov., a novel bacterium of the family Propionibacteriaceae isolated from raw milk and dairy products.</title>
        <authorList>
            <person name="Huptas C."/>
            <person name="Wenning M."/>
            <person name="Breitenwieser F."/>
            <person name="Doll E."/>
            <person name="Von Neubeck M."/>
            <person name="Busse H.-J."/>
            <person name="Scherer S."/>
        </authorList>
    </citation>
    <scope>NUCLEOTIDE SEQUENCE [LARGE SCALE GENOMIC DNA]</scope>
    <source>
        <strain evidence="11">DSM 22130 / JCM 15804 / WR061</strain>
    </source>
</reference>
<dbReference type="InterPro" id="IPR002549">
    <property type="entry name" value="AI-2E-like"/>
</dbReference>
<evidence type="ECO:0000313" key="10">
    <source>
        <dbReference type="EMBL" id="TBT95074.1"/>
    </source>
</evidence>
<comment type="caution">
    <text evidence="10">The sequence shown here is derived from an EMBL/GenBank/DDBJ whole genome shotgun (WGS) entry which is preliminary data.</text>
</comment>
<feature type="region of interest" description="Disordered" evidence="8">
    <location>
        <begin position="1"/>
        <end position="24"/>
    </location>
</feature>
<dbReference type="RefSeq" id="WP_131171912.1">
    <property type="nucleotide sequence ID" value="NZ_FXTL01000006.1"/>
</dbReference>
<evidence type="ECO:0000256" key="3">
    <source>
        <dbReference type="ARBA" id="ARBA00022448"/>
    </source>
</evidence>
<dbReference type="EMBL" id="SDMR01000007">
    <property type="protein sequence ID" value="TBT95074.1"/>
    <property type="molecule type" value="Genomic_DNA"/>
</dbReference>
<feature type="transmembrane region" description="Helical" evidence="9">
    <location>
        <begin position="267"/>
        <end position="288"/>
    </location>
</feature>
<dbReference type="GO" id="GO:0055085">
    <property type="term" value="P:transmembrane transport"/>
    <property type="evidence" value="ECO:0007669"/>
    <property type="project" value="TreeGrafter"/>
</dbReference>
<feature type="transmembrane region" description="Helical" evidence="9">
    <location>
        <begin position="74"/>
        <end position="92"/>
    </location>
</feature>
<keyword evidence="5 9" id="KW-0812">Transmembrane</keyword>
<keyword evidence="7 9" id="KW-0472">Membrane</keyword>
<feature type="transmembrane region" description="Helical" evidence="9">
    <location>
        <begin position="365"/>
        <end position="396"/>
    </location>
</feature>
<dbReference type="PANTHER" id="PTHR21716">
    <property type="entry name" value="TRANSMEMBRANE PROTEIN"/>
    <property type="match status" value="1"/>
</dbReference>
<evidence type="ECO:0000256" key="1">
    <source>
        <dbReference type="ARBA" id="ARBA00004651"/>
    </source>
</evidence>
<evidence type="ECO:0000256" key="5">
    <source>
        <dbReference type="ARBA" id="ARBA00022692"/>
    </source>
</evidence>
<comment type="subcellular location">
    <subcellularLocation>
        <location evidence="1">Cell membrane</location>
        <topology evidence="1">Multi-pass membrane protein</topology>
    </subcellularLocation>
</comment>
<proteinExistence type="inferred from homology"/>
<keyword evidence="4" id="KW-1003">Cell membrane</keyword>
<dbReference type="Proteomes" id="UP000291933">
    <property type="component" value="Unassembled WGS sequence"/>
</dbReference>
<gene>
    <name evidence="10" type="ORF">ET996_07360</name>
</gene>
<feature type="transmembrane region" description="Helical" evidence="9">
    <location>
        <begin position="322"/>
        <end position="345"/>
    </location>
</feature>
<keyword evidence="6 9" id="KW-1133">Transmembrane helix</keyword>
<dbReference type="Pfam" id="PF01594">
    <property type="entry name" value="AI-2E_transport"/>
    <property type="match status" value="1"/>
</dbReference>
<feature type="transmembrane region" description="Helical" evidence="9">
    <location>
        <begin position="98"/>
        <end position="120"/>
    </location>
</feature>
<feature type="transmembrane region" description="Helical" evidence="9">
    <location>
        <begin position="294"/>
        <end position="315"/>
    </location>
</feature>
<dbReference type="AlphaFoldDB" id="A0A4Q9KL31"/>
<protein>
    <submittedName>
        <fullName evidence="10">AI-2E family transporter</fullName>
    </submittedName>
</protein>
<feature type="transmembrane region" description="Helical" evidence="9">
    <location>
        <begin position="132"/>
        <end position="153"/>
    </location>
</feature>
<organism evidence="10 11">
    <name type="scientific">Propioniciclava tarda</name>
    <dbReference type="NCBI Taxonomy" id="433330"/>
    <lineage>
        <taxon>Bacteria</taxon>
        <taxon>Bacillati</taxon>
        <taxon>Actinomycetota</taxon>
        <taxon>Actinomycetes</taxon>
        <taxon>Propionibacteriales</taxon>
        <taxon>Propionibacteriaceae</taxon>
        <taxon>Propioniciclava</taxon>
    </lineage>
</organism>
<keyword evidence="11" id="KW-1185">Reference proteome</keyword>
<comment type="similarity">
    <text evidence="2">Belongs to the autoinducer-2 exporter (AI-2E) (TC 2.A.86) family.</text>
</comment>
<evidence type="ECO:0000256" key="4">
    <source>
        <dbReference type="ARBA" id="ARBA00022475"/>
    </source>
</evidence>
<dbReference type="PANTHER" id="PTHR21716:SF53">
    <property type="entry name" value="PERMEASE PERM-RELATED"/>
    <property type="match status" value="1"/>
</dbReference>
<keyword evidence="3" id="KW-0813">Transport</keyword>
<evidence type="ECO:0000256" key="7">
    <source>
        <dbReference type="ARBA" id="ARBA00023136"/>
    </source>
</evidence>
<evidence type="ECO:0000256" key="8">
    <source>
        <dbReference type="SAM" id="MobiDB-lite"/>
    </source>
</evidence>
<name>A0A4Q9KL31_PROTD</name>
<evidence type="ECO:0000256" key="2">
    <source>
        <dbReference type="ARBA" id="ARBA00009773"/>
    </source>
</evidence>
<accession>A0A4Q9KL31</accession>